<sequence>METTSSCSSPMATSYDESILEKLSIYNGLDLFSLGYNSKQLTMDNGLSDNNVHPLTSTGAWAAGNCPATVTTQEFMLHRSSQRQASFMQIKQRNVKKTGCGCIQFFP</sequence>
<evidence type="ECO:0000313" key="1">
    <source>
        <dbReference type="EMBL" id="KAJ6417023.1"/>
    </source>
</evidence>
<reference evidence="1 2" key="1">
    <citation type="journal article" date="2023" name="Int. J. Mol. Sci.">
        <title>De Novo Assembly and Annotation of 11 Diverse Shrub Willow (Salix) Genomes Reveals Novel Gene Organization in Sex-Linked Regions.</title>
        <authorList>
            <person name="Hyden B."/>
            <person name="Feng K."/>
            <person name="Yates T.B."/>
            <person name="Jawdy S."/>
            <person name="Cereghino C."/>
            <person name="Smart L.B."/>
            <person name="Muchero W."/>
        </authorList>
    </citation>
    <scope>NUCLEOTIDE SEQUENCE [LARGE SCALE GENOMIC DNA]</scope>
    <source>
        <tissue evidence="1">Shoot tip</tissue>
    </source>
</reference>
<proteinExistence type="predicted"/>
<accession>A0AAD6K4Z8</accession>
<organism evidence="1 2">
    <name type="scientific">Salix udensis</name>
    <dbReference type="NCBI Taxonomy" id="889485"/>
    <lineage>
        <taxon>Eukaryota</taxon>
        <taxon>Viridiplantae</taxon>
        <taxon>Streptophyta</taxon>
        <taxon>Embryophyta</taxon>
        <taxon>Tracheophyta</taxon>
        <taxon>Spermatophyta</taxon>
        <taxon>Magnoliopsida</taxon>
        <taxon>eudicotyledons</taxon>
        <taxon>Gunneridae</taxon>
        <taxon>Pentapetalae</taxon>
        <taxon>rosids</taxon>
        <taxon>fabids</taxon>
        <taxon>Malpighiales</taxon>
        <taxon>Salicaceae</taxon>
        <taxon>Saliceae</taxon>
        <taxon>Salix</taxon>
    </lineage>
</organism>
<name>A0AAD6K4Z8_9ROSI</name>
<protein>
    <submittedName>
        <fullName evidence="1">Uncharacterized protein</fullName>
    </submittedName>
</protein>
<keyword evidence="2" id="KW-1185">Reference proteome</keyword>
<dbReference type="AlphaFoldDB" id="A0AAD6K4Z8"/>
<evidence type="ECO:0000313" key="2">
    <source>
        <dbReference type="Proteomes" id="UP001162972"/>
    </source>
</evidence>
<comment type="caution">
    <text evidence="1">The sequence shown here is derived from an EMBL/GenBank/DDBJ whole genome shotgun (WGS) entry which is preliminary data.</text>
</comment>
<gene>
    <name evidence="1" type="ORF">OIU84_002837</name>
</gene>
<dbReference type="Proteomes" id="UP001162972">
    <property type="component" value="Chromosome 11"/>
</dbReference>
<dbReference type="EMBL" id="JAPFFJ010000011">
    <property type="protein sequence ID" value="KAJ6417023.1"/>
    <property type="molecule type" value="Genomic_DNA"/>
</dbReference>